<dbReference type="Proteomes" id="UP000085678">
    <property type="component" value="Unplaced"/>
</dbReference>
<evidence type="ECO:0000256" key="2">
    <source>
        <dbReference type="ARBA" id="ARBA00018260"/>
    </source>
</evidence>
<keyword evidence="4 8" id="KW-0853">WD repeat</keyword>
<evidence type="ECO:0000259" key="9">
    <source>
        <dbReference type="Pfam" id="PF09384"/>
    </source>
</evidence>
<keyword evidence="10" id="KW-1185">Reference proteome</keyword>
<evidence type="ECO:0000256" key="5">
    <source>
        <dbReference type="ARBA" id="ARBA00022737"/>
    </source>
</evidence>
<sequence>MATAFKKTPLPRVREKITSDVSYWKNLEFPVTNKEFSAVTHIDFSQAAPYDFAVTSSTRVQVYNSRTNKPDKTFSKFREVAYGGSFRDDGKLLVAGGDEGVVRLFDVERKALLRVFKGHKSPVHVTKFTADNFHLVSGADDTTFRLWDIPGEREVISYSEHQDYIRTGVTSRASKDIVVSGSYDHTVKLYDTRTDTSVLTVDHGQPVESVLMYPGGGLFISAGGNYIKVWDALAGGRLLTQFSNHHKTITSMCFSSSFKRLLSGGVDRHVKIYDVATYQVVHTLDYPAAVLSLGVAPDDSVIAVGMADGLLSVQHRKAEKETITTQKKKKKASYKYVLRGKTFVPSNDDHVVQHNRRVQLAKYDKYFKKFEYTKALDAALDLRVRIKSPEVTIGVMQELIRRAGLKAALAGRDDKSLGVVLKFIQKNISNAKFTVPLIDVANTVLDLYSSQLGQSTVIDETFARLKETVDQEVSYIKQLLEVMGTMDTLFAASVHNQTMVHQEIMPGIAHVEAPS</sequence>
<reference evidence="11" key="1">
    <citation type="submission" date="2025-08" db="UniProtKB">
        <authorList>
            <consortium name="RefSeq"/>
        </authorList>
    </citation>
    <scope>IDENTIFICATION</scope>
    <source>
        <tissue evidence="11">Gonads</tissue>
    </source>
</reference>
<comment type="function">
    <text evidence="7">Ribosome biogenesis factor. Involved in nucleolar processing of pre-18S ribosomal RNA. Required for optimal pre-ribosomal RNA transcription by RNA polymerase I. Part of the small subunit (SSU) processome, first precursor of the small eukaryotic ribosomal subunit. During the assembly of the SSU processome in the nucleolus, many ribosome biogenesis factors, an RNA chaperone and ribosomal proteins associate with the nascent pre-rRNA and work in concert to generate RNA folding, modifications, rearrangements and cleavage as well as targeted degradation of pre-ribosomal RNA by the RNA exosome.</text>
</comment>
<dbReference type="SMART" id="SM00320">
    <property type="entry name" value="WD40"/>
    <property type="match status" value="6"/>
</dbReference>
<evidence type="ECO:0000256" key="3">
    <source>
        <dbReference type="ARBA" id="ARBA00022552"/>
    </source>
</evidence>
<dbReference type="RefSeq" id="XP_013414421.1">
    <property type="nucleotide sequence ID" value="XM_013558967.2"/>
</dbReference>
<proteinExistence type="predicted"/>
<organism evidence="10 11">
    <name type="scientific">Lingula anatina</name>
    <name type="common">Brachiopod</name>
    <name type="synonym">Lingula unguis</name>
    <dbReference type="NCBI Taxonomy" id="7574"/>
    <lineage>
        <taxon>Eukaryota</taxon>
        <taxon>Metazoa</taxon>
        <taxon>Spiralia</taxon>
        <taxon>Lophotrochozoa</taxon>
        <taxon>Brachiopoda</taxon>
        <taxon>Linguliformea</taxon>
        <taxon>Lingulata</taxon>
        <taxon>Lingulida</taxon>
        <taxon>Linguloidea</taxon>
        <taxon>Lingulidae</taxon>
        <taxon>Lingula</taxon>
    </lineage>
</organism>
<feature type="repeat" description="WD" evidence="8">
    <location>
        <begin position="116"/>
        <end position="157"/>
    </location>
</feature>
<dbReference type="OrthoDB" id="431715at2759"/>
<dbReference type="PANTHER" id="PTHR19924:SF26">
    <property type="entry name" value="U3 SMALL NUCLEOLAR RNA-ASSOCIATED PROTEIN 15 HOMOLOG"/>
    <property type="match status" value="1"/>
</dbReference>
<dbReference type="InterPro" id="IPR018983">
    <property type="entry name" value="U3_snoRNA-assocProt_15_C"/>
</dbReference>
<dbReference type="PROSITE" id="PS50082">
    <property type="entry name" value="WD_REPEATS_2"/>
    <property type="match status" value="2"/>
</dbReference>
<keyword evidence="6" id="KW-0539">Nucleus</keyword>
<dbReference type="KEGG" id="lak:106176533"/>
<dbReference type="InterPro" id="IPR001680">
    <property type="entry name" value="WD40_rpt"/>
</dbReference>
<dbReference type="PRINTS" id="PR00320">
    <property type="entry name" value="GPROTEINBRPT"/>
</dbReference>
<dbReference type="GeneID" id="106176533"/>
<evidence type="ECO:0000256" key="4">
    <source>
        <dbReference type="ARBA" id="ARBA00022574"/>
    </source>
</evidence>
<accession>A0A1S3JWH9</accession>
<dbReference type="InterPro" id="IPR036322">
    <property type="entry name" value="WD40_repeat_dom_sf"/>
</dbReference>
<evidence type="ECO:0000256" key="6">
    <source>
        <dbReference type="ARBA" id="ARBA00023242"/>
    </source>
</evidence>
<dbReference type="AlphaFoldDB" id="A0A1S3JWH9"/>
<dbReference type="GO" id="GO:0006364">
    <property type="term" value="P:rRNA processing"/>
    <property type="evidence" value="ECO:0007669"/>
    <property type="project" value="UniProtKB-KW"/>
</dbReference>
<dbReference type="Pfam" id="PF00400">
    <property type="entry name" value="WD40"/>
    <property type="match status" value="3"/>
</dbReference>
<evidence type="ECO:0000313" key="11">
    <source>
        <dbReference type="RefSeq" id="XP_013414421.1"/>
    </source>
</evidence>
<keyword evidence="3" id="KW-0698">rRNA processing</keyword>
<dbReference type="FunCoup" id="A0A1S3JWH9">
    <property type="interactions" value="1638"/>
</dbReference>
<dbReference type="InterPro" id="IPR020472">
    <property type="entry name" value="WD40_PAC1"/>
</dbReference>
<evidence type="ECO:0000313" key="10">
    <source>
        <dbReference type="Proteomes" id="UP000085678"/>
    </source>
</evidence>
<feature type="repeat" description="WD" evidence="8">
    <location>
        <begin position="242"/>
        <end position="283"/>
    </location>
</feature>
<name>A0A1S3JWH9_LINAN</name>
<dbReference type="SUPFAM" id="SSF50978">
    <property type="entry name" value="WD40 repeat-like"/>
    <property type="match status" value="1"/>
</dbReference>
<evidence type="ECO:0000256" key="1">
    <source>
        <dbReference type="ARBA" id="ARBA00004604"/>
    </source>
</evidence>
<dbReference type="STRING" id="7574.A0A1S3JWH9"/>
<evidence type="ECO:0000256" key="7">
    <source>
        <dbReference type="ARBA" id="ARBA00045437"/>
    </source>
</evidence>
<evidence type="ECO:0000256" key="8">
    <source>
        <dbReference type="PROSITE-ProRule" id="PRU00221"/>
    </source>
</evidence>
<dbReference type="InterPro" id="IPR015943">
    <property type="entry name" value="WD40/YVTN_repeat-like_dom_sf"/>
</dbReference>
<feature type="domain" description="U3 small nucleolar RNA-associated protein 15 C-terminal" evidence="9">
    <location>
        <begin position="344"/>
        <end position="489"/>
    </location>
</feature>
<dbReference type="PANTHER" id="PTHR19924">
    <property type="entry name" value="UTP15 U3 SMALL NUCLEOLAR RNA-ASSOCIATED PROTEIN 15 FAMILY MEMBER"/>
    <property type="match status" value="1"/>
</dbReference>
<dbReference type="Gene3D" id="2.130.10.10">
    <property type="entry name" value="YVTN repeat-like/Quinoprotein amine dehydrogenase"/>
    <property type="match status" value="2"/>
</dbReference>
<dbReference type="PROSITE" id="PS50294">
    <property type="entry name" value="WD_REPEATS_REGION"/>
    <property type="match status" value="2"/>
</dbReference>
<dbReference type="GO" id="GO:0045943">
    <property type="term" value="P:positive regulation of transcription by RNA polymerase I"/>
    <property type="evidence" value="ECO:0007669"/>
    <property type="project" value="TreeGrafter"/>
</dbReference>
<dbReference type="Pfam" id="PF09384">
    <property type="entry name" value="UTP15_C"/>
    <property type="match status" value="1"/>
</dbReference>
<dbReference type="GO" id="GO:0005730">
    <property type="term" value="C:nucleolus"/>
    <property type="evidence" value="ECO:0007669"/>
    <property type="project" value="UniProtKB-SubCell"/>
</dbReference>
<dbReference type="CDD" id="cd00200">
    <property type="entry name" value="WD40"/>
    <property type="match status" value="1"/>
</dbReference>
<comment type="subcellular location">
    <subcellularLocation>
        <location evidence="1">Nucleus</location>
        <location evidence="1">Nucleolus</location>
    </subcellularLocation>
</comment>
<protein>
    <recommendedName>
        <fullName evidence="2">U3 small nucleolar RNA-associated protein 15 homolog</fullName>
    </recommendedName>
</protein>
<dbReference type="OMA" id="ATYQVVH"/>
<dbReference type="InParanoid" id="A0A1S3JWH9"/>
<keyword evidence="5" id="KW-0677">Repeat</keyword>
<gene>
    <name evidence="11" type="primary">LOC106176533</name>
</gene>